<dbReference type="Gene3D" id="3.30.450.40">
    <property type="match status" value="2"/>
</dbReference>
<accession>A0ABM1EQF9</accession>
<name>A0ABM1EQF9_PRICU</name>
<keyword evidence="8" id="KW-1185">Reference proteome</keyword>
<dbReference type="PROSITE" id="PS00126">
    <property type="entry name" value="PDEASE_I_1"/>
    <property type="match status" value="1"/>
</dbReference>
<dbReference type="Proteomes" id="UP000695022">
    <property type="component" value="Unplaced"/>
</dbReference>
<evidence type="ECO:0000256" key="1">
    <source>
        <dbReference type="ARBA" id="ARBA00007648"/>
    </source>
</evidence>
<evidence type="ECO:0000256" key="4">
    <source>
        <dbReference type="ARBA" id="ARBA00022801"/>
    </source>
</evidence>
<dbReference type="Pfam" id="PF00233">
    <property type="entry name" value="PDEase_I"/>
    <property type="match status" value="1"/>
</dbReference>
<dbReference type="PANTHER" id="PTHR11347">
    <property type="entry name" value="CYCLIC NUCLEOTIDE PHOSPHODIESTERASE"/>
    <property type="match status" value="1"/>
</dbReference>
<evidence type="ECO:0000256" key="5">
    <source>
        <dbReference type="RuleBase" id="RU363067"/>
    </source>
</evidence>
<dbReference type="InterPro" id="IPR002073">
    <property type="entry name" value="PDEase_catalytic_dom"/>
</dbReference>
<keyword evidence="3 5" id="KW-0479">Metal-binding</keyword>
<evidence type="ECO:0000259" key="7">
    <source>
        <dbReference type="PROSITE" id="PS51845"/>
    </source>
</evidence>
<proteinExistence type="inferred from homology"/>
<dbReference type="EC" id="3.1.4.-" evidence="5"/>
<dbReference type="SMART" id="SM00065">
    <property type="entry name" value="GAF"/>
    <property type="match status" value="2"/>
</dbReference>
<dbReference type="CDD" id="cd00077">
    <property type="entry name" value="HDc"/>
    <property type="match status" value="1"/>
</dbReference>
<protein>
    <recommendedName>
        <fullName evidence="5">Phosphodiesterase</fullName>
        <ecNumber evidence="5">3.1.4.-</ecNumber>
    </recommendedName>
</protein>
<gene>
    <name evidence="9" type="primary">LOC106814609</name>
</gene>
<dbReference type="SUPFAM" id="SSF55781">
    <property type="entry name" value="GAF domain-like"/>
    <property type="match status" value="2"/>
</dbReference>
<dbReference type="SUPFAM" id="SSF109604">
    <property type="entry name" value="HD-domain/PDEase-like"/>
    <property type="match status" value="1"/>
</dbReference>
<dbReference type="InterPro" id="IPR023088">
    <property type="entry name" value="PDEase"/>
</dbReference>
<feature type="domain" description="PDEase" evidence="7">
    <location>
        <begin position="514"/>
        <end position="676"/>
    </location>
</feature>
<evidence type="ECO:0000256" key="6">
    <source>
        <dbReference type="SAM" id="MobiDB-lite"/>
    </source>
</evidence>
<dbReference type="Gene3D" id="1.10.1300.10">
    <property type="entry name" value="3'5'-cyclic nucleotide phosphodiesterase, catalytic domain"/>
    <property type="match status" value="1"/>
</dbReference>
<dbReference type="Pfam" id="PF01590">
    <property type="entry name" value="GAF"/>
    <property type="match status" value="2"/>
</dbReference>
<dbReference type="InterPro" id="IPR003018">
    <property type="entry name" value="GAF"/>
</dbReference>
<keyword evidence="4 5" id="KW-0378">Hydrolase</keyword>
<evidence type="ECO:0000313" key="9">
    <source>
        <dbReference type="RefSeq" id="XP_014674430.1"/>
    </source>
</evidence>
<dbReference type="InterPro" id="IPR003607">
    <property type="entry name" value="HD/PDEase_dom"/>
</dbReference>
<keyword evidence="2" id="KW-0140">cGMP</keyword>
<organism evidence="8 9">
    <name type="scientific">Priapulus caudatus</name>
    <name type="common">Priapulid worm</name>
    <dbReference type="NCBI Taxonomy" id="37621"/>
    <lineage>
        <taxon>Eukaryota</taxon>
        <taxon>Metazoa</taxon>
        <taxon>Ecdysozoa</taxon>
        <taxon>Scalidophora</taxon>
        <taxon>Priapulida</taxon>
        <taxon>Priapulimorpha</taxon>
        <taxon>Priapulimorphida</taxon>
        <taxon>Priapulidae</taxon>
        <taxon>Priapulus</taxon>
    </lineage>
</organism>
<evidence type="ECO:0000256" key="3">
    <source>
        <dbReference type="ARBA" id="ARBA00022723"/>
    </source>
</evidence>
<evidence type="ECO:0000313" key="8">
    <source>
        <dbReference type="Proteomes" id="UP000695022"/>
    </source>
</evidence>
<dbReference type="RefSeq" id="XP_014674430.1">
    <property type="nucleotide sequence ID" value="XM_014818944.1"/>
</dbReference>
<dbReference type="InterPro" id="IPR029016">
    <property type="entry name" value="GAF-like_dom_sf"/>
</dbReference>
<dbReference type="PROSITE" id="PS51845">
    <property type="entry name" value="PDEASE_I_2"/>
    <property type="match status" value="1"/>
</dbReference>
<feature type="compositionally biased region" description="Low complexity" evidence="6">
    <location>
        <begin position="21"/>
        <end position="35"/>
    </location>
</feature>
<comment type="cofactor">
    <cofactor evidence="5">
        <name>a divalent metal cation</name>
        <dbReference type="ChEBI" id="CHEBI:60240"/>
    </cofactor>
    <text evidence="5">Binds 2 divalent metal cations per subunit. Site 1 may preferentially bind zinc ions, while site 2 has a preference for magnesium and/or manganese ions.</text>
</comment>
<dbReference type="PRINTS" id="PR00387">
    <property type="entry name" value="PDIESTERASE1"/>
</dbReference>
<dbReference type="InterPro" id="IPR023174">
    <property type="entry name" value="PDEase_CS"/>
</dbReference>
<evidence type="ECO:0000256" key="2">
    <source>
        <dbReference type="ARBA" id="ARBA00022535"/>
    </source>
</evidence>
<comment type="similarity">
    <text evidence="1 5">Belongs to the cyclic nucleotide phosphodiesterase family.</text>
</comment>
<reference evidence="9" key="1">
    <citation type="submission" date="2025-08" db="UniProtKB">
        <authorList>
            <consortium name="RefSeq"/>
        </authorList>
    </citation>
    <scope>IDENTIFICATION</scope>
</reference>
<dbReference type="GeneID" id="106814609"/>
<dbReference type="InterPro" id="IPR036971">
    <property type="entry name" value="PDEase_catalytic_dom_sf"/>
</dbReference>
<feature type="region of interest" description="Disordered" evidence="6">
    <location>
        <begin position="1"/>
        <end position="37"/>
    </location>
</feature>
<sequence length="676" mass="76711">MSCPEKQVSGRRVAPLPGGRPATPQAQTLAQAQEQEQPDEIANQFHENHYTSDRPGYIFADERFSSKSGSRPRSANTNYYGITMNGAKEFIAANPFIMDNYVEENVGIDTLELWLKQKKAALDRKSFLELDELQKQDTATLNRFQYVNVQKIQETLSHEVFDVHDFTPFLYEVAGSIASAVGAEDFSLYTIEAGSKEITLHQPAFLETDRERLCWPVSEGTTVSAYVGLTKKTLLIADLQNDERFPQGVGLDSVKINSVLCVPFIQANGDLLGIIELVRTLGSPGFTIENQQTATTIVCWTGLAIQNIQACKALSKQQELNDFLLEASQIVLDDKEGSDTLINHIMSYTKNLVQADRCSFFLIDPSTDQLFCSLFDEGQVDQHGRPLFVKKNELRFSMNTGIAGFVARTGQLVNSSNPYEDTRFNRELDLLTGFTTNSILCMPILSNNKVVGVVQMLNKRGGTAFTNTDESTFKSFAVYCSLALLYSKLSQTMYEAKNRLEVQEEKIRYHLHPPEESYKNLLASPLPKKNPKGFFRYEFYCMPHMEKLPKLFISMVHTLFGPDCFDLSKLCRFILTVKQGYRDVPYHNFKHAFTVTHCMFRFLHENPTTFPLMERKALIFACICHDLDHQGYNNMFMKTMKTPLSVLYAESIMESHHYQETLFILQGLCRLSLEPV</sequence>